<evidence type="ECO:0008006" key="4">
    <source>
        <dbReference type="Google" id="ProtNLM"/>
    </source>
</evidence>
<feature type="compositionally biased region" description="Basic and acidic residues" evidence="1">
    <location>
        <begin position="1"/>
        <end position="12"/>
    </location>
</feature>
<feature type="compositionally biased region" description="Basic residues" evidence="1">
    <location>
        <begin position="544"/>
        <end position="554"/>
    </location>
</feature>
<feature type="region of interest" description="Disordered" evidence="1">
    <location>
        <begin position="479"/>
        <end position="524"/>
    </location>
</feature>
<sequence length="1130" mass="125164">MADPHDPSDPNDPRNWNGHPGPTFTAVDPFDVQRNTVLYSSFTLLAIPAHLLPPQKASILSSAEISNPTSQQNQVSLAPTEELESRLAGLDPELPIPAGLRTNIDLAALDRQVRSQIPDKLSAPKAGHLLREFRRNNALNSFHQKHIQLLPDITRYIENGGDASNVFTSRPELNELAQQIVSFVRKGRKEIYSSQVELEVELRIREGSSQDITDNNIHQLQLLSSQLYRLEASGNVNVPEEISNDLLYQQIQAYLVGIKRGTNHAGVRADLKRRITKLRSQRSIELKSASRSGESSRAASQAPEISRTTRPIPRSAPPFTPEDTSDFTSRQTSQVDDDTPVVRDDVLNYGMQPESAAGLPTGFAFDPGWIYGGRASVTGNVETLRYYVNDGPQGPQETEIQYLRRMKRAVENMGLEKRVIPILSQQVASNFGNDKNGVKKARSELKNKTVRDSNAHATALQGSMYKARWVAEKRARQARNAVRRREAQERLRAELASRPESLGLRLPTPPPPDDSGDELYDFSIAGPRVGDTRELRLQKDSERRKGKVRKRNKPRPYPEDLPLETGSKCTGCSVASVDCSMAQTGRPCNRCQSLGIHCLGRDEEVRYTSINRRASLPLLEEEAGPDAALGTDPRFVNARGRTKFKRMSRNTFKARDRRSRSPLGENDFDFGHSDFTPCENCILYGRSCDGNGPPCTPCALYGVESTCDLNGLSSQPYQPQSPMMSYSPAQLGTVPYTGGPADDPWSRLNALLDEGVPLTSGAELHPFQEIPPTPQGPIDWNETDALLGFTSETANPSTEMEAQSMNWVSSEPAIPLGELQYNGFGQELDMHGEVIPNRRIQKDVILSEGDPDFPVNSIENNYSSGSAFNTNTNAEYDQFAVNNYFDPNVDPDEDFFSLINEMNDTAMGGTSDEPLNPHLPNDSLSFGQDPSRQPDYTIPGSPVLPDIDPQSTLQGIPTQNSEPCDEDPEYFTSWTGATCSNVPTKACDHTSHIHPHAICIPCHASQNAAFSSTQDDVISSTKRYMCTPCSTTARYMQQVDAPVNPEKDPDNKVLLGMCLCTLQMRKTWLCHLHRDQAVTRVKARVAIMQDVVVRMSGLEGVKCPFCSEREQDVGSGAWACVACYKYVIER</sequence>
<feature type="region of interest" description="Disordered" evidence="1">
    <location>
        <begin position="906"/>
        <end position="933"/>
    </location>
</feature>
<feature type="compositionally biased region" description="Low complexity" evidence="1">
    <location>
        <begin position="289"/>
        <end position="302"/>
    </location>
</feature>
<accession>A0ABR4C7F0</accession>
<feature type="region of interest" description="Disordered" evidence="1">
    <location>
        <begin position="282"/>
        <end position="341"/>
    </location>
</feature>
<evidence type="ECO:0000313" key="2">
    <source>
        <dbReference type="EMBL" id="KAL2065840.1"/>
    </source>
</evidence>
<feature type="compositionally biased region" description="Basic and acidic residues" evidence="1">
    <location>
        <begin position="483"/>
        <end position="497"/>
    </location>
</feature>
<name>A0ABR4C7F0_9HELO</name>
<feature type="region of interest" description="Disordered" evidence="1">
    <location>
        <begin position="647"/>
        <end position="666"/>
    </location>
</feature>
<feature type="region of interest" description="Disordered" evidence="1">
    <location>
        <begin position="537"/>
        <end position="565"/>
    </location>
</feature>
<proteinExistence type="predicted"/>
<feature type="compositionally biased region" description="Polar residues" evidence="1">
    <location>
        <begin position="922"/>
        <end position="931"/>
    </location>
</feature>
<keyword evidence="3" id="KW-1185">Reference proteome</keyword>
<feature type="region of interest" description="Disordered" evidence="1">
    <location>
        <begin position="1"/>
        <end position="22"/>
    </location>
</feature>
<evidence type="ECO:0000256" key="1">
    <source>
        <dbReference type="SAM" id="MobiDB-lite"/>
    </source>
</evidence>
<organism evidence="2 3">
    <name type="scientific">Oculimacula yallundae</name>
    <dbReference type="NCBI Taxonomy" id="86028"/>
    <lineage>
        <taxon>Eukaryota</taxon>
        <taxon>Fungi</taxon>
        <taxon>Dikarya</taxon>
        <taxon>Ascomycota</taxon>
        <taxon>Pezizomycotina</taxon>
        <taxon>Leotiomycetes</taxon>
        <taxon>Helotiales</taxon>
        <taxon>Ploettnerulaceae</taxon>
        <taxon>Oculimacula</taxon>
    </lineage>
</organism>
<gene>
    <name evidence="2" type="ORF">VTL71DRAFT_3510</name>
</gene>
<comment type="caution">
    <text evidence="2">The sequence shown here is derived from an EMBL/GenBank/DDBJ whole genome shotgun (WGS) entry which is preliminary data.</text>
</comment>
<reference evidence="2 3" key="1">
    <citation type="journal article" date="2024" name="Commun. Biol.">
        <title>Comparative genomic analysis of thermophilic fungi reveals convergent evolutionary adaptations and gene losses.</title>
        <authorList>
            <person name="Steindorff A.S."/>
            <person name="Aguilar-Pontes M.V."/>
            <person name="Robinson A.J."/>
            <person name="Andreopoulos B."/>
            <person name="LaButti K."/>
            <person name="Kuo A."/>
            <person name="Mondo S."/>
            <person name="Riley R."/>
            <person name="Otillar R."/>
            <person name="Haridas S."/>
            <person name="Lipzen A."/>
            <person name="Grimwood J."/>
            <person name="Schmutz J."/>
            <person name="Clum A."/>
            <person name="Reid I.D."/>
            <person name="Moisan M.C."/>
            <person name="Butler G."/>
            <person name="Nguyen T.T.M."/>
            <person name="Dewar K."/>
            <person name="Conant G."/>
            <person name="Drula E."/>
            <person name="Henrissat B."/>
            <person name="Hansel C."/>
            <person name="Singer S."/>
            <person name="Hutchinson M.I."/>
            <person name="de Vries R.P."/>
            <person name="Natvig D.O."/>
            <person name="Powell A.J."/>
            <person name="Tsang A."/>
            <person name="Grigoriev I.V."/>
        </authorList>
    </citation>
    <scope>NUCLEOTIDE SEQUENCE [LARGE SCALE GENOMIC DNA]</scope>
    <source>
        <strain evidence="2 3">CBS 494.80</strain>
    </source>
</reference>
<protein>
    <recommendedName>
        <fullName evidence="4">Zn(2)-C6 fungal-type domain-containing protein</fullName>
    </recommendedName>
</protein>
<evidence type="ECO:0000313" key="3">
    <source>
        <dbReference type="Proteomes" id="UP001595075"/>
    </source>
</evidence>
<dbReference type="Proteomes" id="UP001595075">
    <property type="component" value="Unassembled WGS sequence"/>
</dbReference>
<dbReference type="EMBL" id="JAZHXI010000012">
    <property type="protein sequence ID" value="KAL2065840.1"/>
    <property type="molecule type" value="Genomic_DNA"/>
</dbReference>